<keyword evidence="12" id="KW-1185">Reference proteome</keyword>
<keyword evidence="11" id="KW-0282">Flagellum</keyword>
<dbReference type="PANTHER" id="PTHR30625">
    <property type="entry name" value="PROTEIN TOLQ"/>
    <property type="match status" value="1"/>
</dbReference>
<evidence type="ECO:0000256" key="3">
    <source>
        <dbReference type="ARBA" id="ARBA00022692"/>
    </source>
</evidence>
<protein>
    <submittedName>
        <fullName evidence="11">Flagellar motor protein MotA</fullName>
    </submittedName>
</protein>
<dbReference type="GO" id="GO:0017038">
    <property type="term" value="P:protein import"/>
    <property type="evidence" value="ECO:0007669"/>
    <property type="project" value="TreeGrafter"/>
</dbReference>
<feature type="transmembrane region" description="Helical" evidence="8">
    <location>
        <begin position="305"/>
        <end position="331"/>
    </location>
</feature>
<keyword evidence="5 8" id="KW-0472">Membrane</keyword>
<evidence type="ECO:0000259" key="10">
    <source>
        <dbReference type="Pfam" id="PF01618"/>
    </source>
</evidence>
<dbReference type="PIRSF" id="PIRSF037714">
    <property type="entry name" value="TolR"/>
    <property type="match status" value="1"/>
</dbReference>
<dbReference type="InterPro" id="IPR002898">
    <property type="entry name" value="MotA_ExbB_proton_chnl"/>
</dbReference>
<evidence type="ECO:0000313" key="12">
    <source>
        <dbReference type="Proteomes" id="UP000614811"/>
    </source>
</evidence>
<comment type="caution">
    <text evidence="11">The sequence shown here is derived from an EMBL/GenBank/DDBJ whole genome shotgun (WGS) entry which is preliminary data.</text>
</comment>
<gene>
    <name evidence="11" type="primary">ttpC</name>
    <name evidence="11" type="ORF">GCM10008090_22830</name>
</gene>
<dbReference type="PANTHER" id="PTHR30625:SF11">
    <property type="entry name" value="MOTA_TOLQ_EXBB PROTON CHANNEL DOMAIN-CONTAINING PROTEIN"/>
    <property type="match status" value="1"/>
</dbReference>
<keyword evidence="2" id="KW-1003">Cell membrane</keyword>
<evidence type="ECO:0000256" key="2">
    <source>
        <dbReference type="ARBA" id="ARBA00022475"/>
    </source>
</evidence>
<dbReference type="InterPro" id="IPR050790">
    <property type="entry name" value="ExbB/TolQ_transport"/>
</dbReference>
<dbReference type="RefSeq" id="WP_189401122.1">
    <property type="nucleotide sequence ID" value="NZ_BMXA01000003.1"/>
</dbReference>
<keyword evidence="9" id="KW-0732">Signal</keyword>
<keyword evidence="11" id="KW-0966">Cell projection</keyword>
<dbReference type="Proteomes" id="UP000614811">
    <property type="component" value="Unassembled WGS sequence"/>
</dbReference>
<evidence type="ECO:0000256" key="4">
    <source>
        <dbReference type="ARBA" id="ARBA00022989"/>
    </source>
</evidence>
<comment type="similarity">
    <text evidence="6">Belongs to the exbB/tolQ family.</text>
</comment>
<evidence type="ECO:0000313" key="11">
    <source>
        <dbReference type="EMBL" id="GHA12371.1"/>
    </source>
</evidence>
<evidence type="ECO:0000256" key="9">
    <source>
        <dbReference type="SAM" id="SignalP"/>
    </source>
</evidence>
<feature type="transmembrane region" description="Helical" evidence="8">
    <location>
        <begin position="431"/>
        <end position="456"/>
    </location>
</feature>
<evidence type="ECO:0000256" key="1">
    <source>
        <dbReference type="ARBA" id="ARBA00004651"/>
    </source>
</evidence>
<accession>A0A918VPK2</accession>
<keyword evidence="6" id="KW-0813">Transport</keyword>
<keyword evidence="6" id="KW-0653">Protein transport</keyword>
<dbReference type="InterPro" id="IPR017270">
    <property type="entry name" value="MotA/TolQ/ExbB-rel"/>
</dbReference>
<keyword evidence="11" id="KW-0969">Cilium</keyword>
<evidence type="ECO:0000256" key="5">
    <source>
        <dbReference type="ARBA" id="ARBA00023136"/>
    </source>
</evidence>
<dbReference type="GO" id="GO:0005886">
    <property type="term" value="C:plasma membrane"/>
    <property type="evidence" value="ECO:0007669"/>
    <property type="project" value="UniProtKB-SubCell"/>
</dbReference>
<evidence type="ECO:0000256" key="6">
    <source>
        <dbReference type="RuleBase" id="RU004057"/>
    </source>
</evidence>
<feature type="transmembrane region" description="Helical" evidence="8">
    <location>
        <begin position="387"/>
        <end position="411"/>
    </location>
</feature>
<keyword evidence="4 8" id="KW-1133">Transmembrane helix</keyword>
<feature type="region of interest" description="Disordered" evidence="7">
    <location>
        <begin position="48"/>
        <end position="76"/>
    </location>
</feature>
<feature type="chain" id="PRO_5036791005" evidence="9">
    <location>
        <begin position="28"/>
        <end position="483"/>
    </location>
</feature>
<reference evidence="11" key="2">
    <citation type="submission" date="2020-09" db="EMBL/GenBank/DDBJ databases">
        <authorList>
            <person name="Sun Q."/>
            <person name="Kim S."/>
        </authorList>
    </citation>
    <scope>NUCLEOTIDE SEQUENCE</scope>
    <source>
        <strain evidence="11">KCTC 12711</strain>
    </source>
</reference>
<dbReference type="EMBL" id="BMXA01000003">
    <property type="protein sequence ID" value="GHA12371.1"/>
    <property type="molecule type" value="Genomic_DNA"/>
</dbReference>
<proteinExistence type="inferred from homology"/>
<comment type="subcellular location">
    <subcellularLocation>
        <location evidence="1">Cell membrane</location>
        <topology evidence="1">Multi-pass membrane protein</topology>
    </subcellularLocation>
    <subcellularLocation>
        <location evidence="6">Membrane</location>
        <topology evidence="6">Multi-pass membrane protein</topology>
    </subcellularLocation>
</comment>
<reference evidence="11" key="1">
    <citation type="journal article" date="2014" name="Int. J. Syst. Evol. Microbiol.">
        <title>Complete genome sequence of Corynebacterium casei LMG S-19264T (=DSM 44701T), isolated from a smear-ripened cheese.</title>
        <authorList>
            <consortium name="US DOE Joint Genome Institute (JGI-PGF)"/>
            <person name="Walter F."/>
            <person name="Albersmeier A."/>
            <person name="Kalinowski J."/>
            <person name="Ruckert C."/>
        </authorList>
    </citation>
    <scope>NUCLEOTIDE SEQUENCE</scope>
    <source>
        <strain evidence="11">KCTC 12711</strain>
    </source>
</reference>
<evidence type="ECO:0000256" key="7">
    <source>
        <dbReference type="SAM" id="MobiDB-lite"/>
    </source>
</evidence>
<organism evidence="11 12">
    <name type="scientific">Arenicella chitinivorans</name>
    <dbReference type="NCBI Taxonomy" id="1329800"/>
    <lineage>
        <taxon>Bacteria</taxon>
        <taxon>Pseudomonadati</taxon>
        <taxon>Pseudomonadota</taxon>
        <taxon>Gammaproteobacteria</taxon>
        <taxon>Arenicellales</taxon>
        <taxon>Arenicellaceae</taxon>
        <taxon>Arenicella</taxon>
    </lineage>
</organism>
<dbReference type="Pfam" id="PF01618">
    <property type="entry name" value="MotA_ExbB"/>
    <property type="match status" value="1"/>
</dbReference>
<sequence>MKNRVVKPFVTIAMAFAVLLGTAPTYAQESNATRALNIDRILNATRTAASRERTANTARENQFKAERSKQQGRLNAMRNERVRQERIGDDLDRQFKENEVKIEELQTELARELGDLKQLFGVIQLSASEAQESYKSSLISAQYPDRAESLRQMVAKMASLTDLVSIQEIEDLWFQLQNEMTEQGKIVQYTAPVKHIVGYEEDEQGNRLKNEEGRDIPIYEEREMQVTRVGVFNAVAGDDILQYSDGLGFVALERKMPGDFNTYSQNLQNANAGVTPFKLDPTKGALLAALVQAPTLGEKVNEGGIIGYIIIALGILALLIAALRILVLMGVEGRVRKQARNLKKPSLGNPLGRVLKVYQDNPDTDPETMELKLGEAMLKESPKLNAWIMFVKIIAVVAPLLGLLGTVTGMIQTFQAITLYGAGDPQTMAGGISQALVTTVLGLVVAIPTVFAHWLASTRAKRVEDMLEEHAAGLIAAQYEGQR</sequence>
<name>A0A918VPK2_9GAMM</name>
<dbReference type="AlphaFoldDB" id="A0A918VPK2"/>
<evidence type="ECO:0000256" key="8">
    <source>
        <dbReference type="SAM" id="Phobius"/>
    </source>
</evidence>
<feature type="domain" description="MotA/TolQ/ExbB proton channel" evidence="10">
    <location>
        <begin position="353"/>
        <end position="468"/>
    </location>
</feature>
<keyword evidence="3 8" id="KW-0812">Transmembrane</keyword>
<feature type="signal peptide" evidence="9">
    <location>
        <begin position="1"/>
        <end position="27"/>
    </location>
</feature>